<dbReference type="PANTHER" id="PTHR14226">
    <property type="entry name" value="NEUROPATHY TARGET ESTERASE/SWISS CHEESE D.MELANOGASTER"/>
    <property type="match status" value="1"/>
</dbReference>
<dbReference type="InterPro" id="IPR014710">
    <property type="entry name" value="RmlC-like_jellyroll"/>
</dbReference>
<dbReference type="CDD" id="cd00038">
    <property type="entry name" value="CAP_ED"/>
    <property type="match status" value="2"/>
</dbReference>
<feature type="active site" description="Proton acceptor" evidence="9">
    <location>
        <position position="609"/>
    </location>
</feature>
<evidence type="ECO:0000256" key="2">
    <source>
        <dbReference type="ARBA" id="ARBA00006636"/>
    </source>
</evidence>
<feature type="domain" description="Cyclic nucleotide-binding" evidence="10">
    <location>
        <begin position="163"/>
        <end position="274"/>
    </location>
</feature>
<dbReference type="InterPro" id="IPR002641">
    <property type="entry name" value="PNPLA_dom"/>
</dbReference>
<dbReference type="PROSITE" id="PS01237">
    <property type="entry name" value="UPF0028"/>
    <property type="match status" value="1"/>
</dbReference>
<dbReference type="InterPro" id="IPR016035">
    <property type="entry name" value="Acyl_Trfase/lysoPLipase"/>
</dbReference>
<feature type="domain" description="PNPLA" evidence="11">
    <location>
        <begin position="465"/>
        <end position="622"/>
    </location>
</feature>
<evidence type="ECO:0000256" key="3">
    <source>
        <dbReference type="ARBA" id="ARBA00022692"/>
    </source>
</evidence>
<evidence type="ECO:0000313" key="13">
    <source>
        <dbReference type="Proteomes" id="UP000006327"/>
    </source>
</evidence>
<dbReference type="GO" id="GO:0046470">
    <property type="term" value="P:phosphatidylcholine metabolic process"/>
    <property type="evidence" value="ECO:0007669"/>
    <property type="project" value="InterPro"/>
</dbReference>
<dbReference type="Proteomes" id="UP000006327">
    <property type="component" value="Unassembled WGS sequence"/>
</dbReference>
<feature type="domain" description="Cyclic nucleotide-binding" evidence="10">
    <location>
        <begin position="18"/>
        <end position="121"/>
    </location>
</feature>
<dbReference type="SMART" id="SM00100">
    <property type="entry name" value="cNMP"/>
    <property type="match status" value="2"/>
</dbReference>
<keyword evidence="13" id="KW-1185">Reference proteome</keyword>
<dbReference type="EMBL" id="BAEO01000027">
    <property type="protein sequence ID" value="GAC18951.1"/>
    <property type="molecule type" value="Genomic_DNA"/>
</dbReference>
<feature type="short sequence motif" description="DGA/G" evidence="9">
    <location>
        <begin position="609"/>
        <end position="611"/>
    </location>
</feature>
<sequence>MDTFSPQIASDQDYASAQSNTLNEQERQIFTEYAELKKVCANDYLVSEGDGDTCFYLLVTGNLVKEQSGKAKMLGMYQQLEEGELIGLLSFFTEEKHLNSILARSDSEVAIVTREIYDSLLTEQPLLWKKLQSIGLHMMRKHRLSIHLDKLFGPFGVMLPFVLTDIENELEWVTLPSGQTLFRQGDVPDGAYILVAGRLQMTTKLLDGREVVNDAILAGETIGETALLTNQPQAHTVYAVRDSELVKLSNYSFELMLQRNTRAIHNIAQILGKRLTNLPVEKGTTKAPVRCISLLPANDNIQLSNFAEQLCSTLSEYGSTKHLSSDIVNSELATEDIAQSHENEATSLRLVEWLHSQEDNCQFLLYQSDQKWSEWSARCVRQTDQVIVVAEANSEPNLTSLAPHLCGERQRWSLVLLHDFDTDRPRNTAAWLKSASPDAIYHVRKEHAADLARLTRILSGNAISLVLGGGGARGFAHLGVIKAMEELNIPIDMVGGTSMGAPIAGIVAQGATADEVMRRAKQAYHKIIDFTFPLVSVIAGKRISQTIREQTQGWDIEDYWLPFFCVSTNLTTALPVIHQRGDSWLAIRSSVSIPGVLPPVPHGDHLLVDGGVLNNLPVDIMREINPFGVIIAVDVAPPVGPKAKSDYGTEISGWYLLIQRLFPWLKAPSVPSLGSTIMQAMVAGSALKRQQIIEQKQADLYLNIHVKGVGMLQFDAQAKATKIGYKGSFDRLKAHFKSSDEKSEISQEE</sequence>
<dbReference type="EC" id="3.1.1.5" evidence="12"/>
<dbReference type="InterPro" id="IPR050301">
    <property type="entry name" value="NTE"/>
</dbReference>
<evidence type="ECO:0000259" key="11">
    <source>
        <dbReference type="PROSITE" id="PS51635"/>
    </source>
</evidence>
<keyword evidence="7 9" id="KW-0443">Lipid metabolism</keyword>
<protein>
    <submittedName>
        <fullName evidence="12">Lysophospholipid hydrolase</fullName>
        <ecNumber evidence="12">3.1.1.5</ecNumber>
    </submittedName>
</protein>
<organism evidence="12 13">
    <name type="scientific">Paraglaciecola arctica BSs20135</name>
    <dbReference type="NCBI Taxonomy" id="493475"/>
    <lineage>
        <taxon>Bacteria</taxon>
        <taxon>Pseudomonadati</taxon>
        <taxon>Pseudomonadota</taxon>
        <taxon>Gammaproteobacteria</taxon>
        <taxon>Alteromonadales</taxon>
        <taxon>Alteromonadaceae</taxon>
        <taxon>Paraglaciecola</taxon>
    </lineage>
</organism>
<dbReference type="PANTHER" id="PTHR14226:SF29">
    <property type="entry name" value="NEUROPATHY TARGET ESTERASE SWS"/>
    <property type="match status" value="1"/>
</dbReference>
<gene>
    <name evidence="12" type="ORF">GARC_1984</name>
</gene>
<keyword evidence="4 9" id="KW-0378">Hydrolase</keyword>
<dbReference type="AlphaFoldDB" id="K6Y4S4"/>
<evidence type="ECO:0000256" key="4">
    <source>
        <dbReference type="ARBA" id="ARBA00022801"/>
    </source>
</evidence>
<keyword evidence="3" id="KW-0812">Transmembrane</keyword>
<dbReference type="PROSITE" id="PS51635">
    <property type="entry name" value="PNPLA"/>
    <property type="match status" value="1"/>
</dbReference>
<evidence type="ECO:0000256" key="6">
    <source>
        <dbReference type="ARBA" id="ARBA00022989"/>
    </source>
</evidence>
<dbReference type="Pfam" id="PF00027">
    <property type="entry name" value="cNMP_binding"/>
    <property type="match status" value="2"/>
</dbReference>
<dbReference type="STRING" id="493475.GARC_1984"/>
<accession>K6Y4S4</accession>
<comment type="subcellular location">
    <subcellularLocation>
        <location evidence="1">Membrane</location>
    </subcellularLocation>
</comment>
<dbReference type="GO" id="GO:0004622">
    <property type="term" value="F:phosphatidylcholine lysophospholipase activity"/>
    <property type="evidence" value="ECO:0007669"/>
    <property type="project" value="UniProtKB-EC"/>
</dbReference>
<dbReference type="Pfam" id="PF01734">
    <property type="entry name" value="Patatin"/>
    <property type="match status" value="1"/>
</dbReference>
<dbReference type="InterPro" id="IPR018490">
    <property type="entry name" value="cNMP-bd_dom_sf"/>
</dbReference>
<dbReference type="SUPFAM" id="SSF52151">
    <property type="entry name" value="FabD/lysophospholipase-like"/>
    <property type="match status" value="1"/>
</dbReference>
<evidence type="ECO:0000259" key="10">
    <source>
        <dbReference type="PROSITE" id="PS50042"/>
    </source>
</evidence>
<evidence type="ECO:0000256" key="8">
    <source>
        <dbReference type="ARBA" id="ARBA00023136"/>
    </source>
</evidence>
<dbReference type="InterPro" id="IPR056556">
    <property type="entry name" value="NTE1_P-loop_dom"/>
</dbReference>
<dbReference type="GO" id="GO:0016020">
    <property type="term" value="C:membrane"/>
    <property type="evidence" value="ECO:0007669"/>
    <property type="project" value="UniProtKB-SubCell"/>
</dbReference>
<comment type="similarity">
    <text evidence="2">Belongs to the NTE family.</text>
</comment>
<evidence type="ECO:0000313" key="12">
    <source>
        <dbReference type="EMBL" id="GAC18951.1"/>
    </source>
</evidence>
<dbReference type="Pfam" id="PF24179">
    <property type="entry name" value="NTE_Ploop"/>
    <property type="match status" value="1"/>
</dbReference>
<reference evidence="12 13" key="1">
    <citation type="journal article" date="2017" name="Antonie Van Leeuwenhoek">
        <title>Rhizobium rhizosphaerae sp. nov., a novel species isolated from rice rhizosphere.</title>
        <authorList>
            <person name="Zhao J.J."/>
            <person name="Zhang J."/>
            <person name="Zhang R.J."/>
            <person name="Zhang C.W."/>
            <person name="Yin H.Q."/>
            <person name="Zhang X.X."/>
        </authorList>
    </citation>
    <scope>NUCLEOTIDE SEQUENCE [LARGE SCALE GENOMIC DNA]</scope>
    <source>
        <strain evidence="12 13">BSs20135</strain>
    </source>
</reference>
<evidence type="ECO:0000256" key="5">
    <source>
        <dbReference type="ARBA" id="ARBA00022963"/>
    </source>
</evidence>
<dbReference type="RefSeq" id="WP_007619278.1">
    <property type="nucleotide sequence ID" value="NZ_BAEO01000027.1"/>
</dbReference>
<dbReference type="OrthoDB" id="5290098at2"/>
<proteinExistence type="inferred from homology"/>
<feature type="active site" description="Nucleophile" evidence="9">
    <location>
        <position position="498"/>
    </location>
</feature>
<name>K6Y4S4_9ALTE</name>
<comment type="caution">
    <text evidence="12">The sequence shown here is derived from an EMBL/GenBank/DDBJ whole genome shotgun (WGS) entry which is preliminary data.</text>
</comment>
<evidence type="ECO:0000256" key="7">
    <source>
        <dbReference type="ARBA" id="ARBA00023098"/>
    </source>
</evidence>
<dbReference type="eggNOG" id="COG1752">
    <property type="taxonomic scope" value="Bacteria"/>
</dbReference>
<dbReference type="Gene3D" id="2.60.120.10">
    <property type="entry name" value="Jelly Rolls"/>
    <property type="match status" value="2"/>
</dbReference>
<dbReference type="InterPro" id="IPR000595">
    <property type="entry name" value="cNMP-bd_dom"/>
</dbReference>
<feature type="short sequence motif" description="GXSXG" evidence="9">
    <location>
        <begin position="496"/>
        <end position="500"/>
    </location>
</feature>
<feature type="short sequence motif" description="GXGXXG" evidence="9">
    <location>
        <begin position="469"/>
        <end position="474"/>
    </location>
</feature>
<dbReference type="GO" id="GO:0016042">
    <property type="term" value="P:lipid catabolic process"/>
    <property type="evidence" value="ECO:0007669"/>
    <property type="project" value="UniProtKB-UniRule"/>
</dbReference>
<evidence type="ECO:0000256" key="1">
    <source>
        <dbReference type="ARBA" id="ARBA00004370"/>
    </source>
</evidence>
<dbReference type="Gene3D" id="3.40.1090.10">
    <property type="entry name" value="Cytosolic phospholipase A2 catalytic domain"/>
    <property type="match status" value="2"/>
</dbReference>
<keyword evidence="8" id="KW-0472">Membrane</keyword>
<evidence type="ECO:0000256" key="9">
    <source>
        <dbReference type="PROSITE-ProRule" id="PRU01161"/>
    </source>
</evidence>
<keyword evidence="6" id="KW-1133">Transmembrane helix</keyword>
<dbReference type="SUPFAM" id="SSF51206">
    <property type="entry name" value="cAMP-binding domain-like"/>
    <property type="match status" value="2"/>
</dbReference>
<dbReference type="InterPro" id="IPR001423">
    <property type="entry name" value="LysoPLipase_patatin_CS"/>
</dbReference>
<dbReference type="PROSITE" id="PS50042">
    <property type="entry name" value="CNMP_BINDING_3"/>
    <property type="match status" value="2"/>
</dbReference>
<keyword evidence="5 9" id="KW-0442">Lipid degradation</keyword>